<dbReference type="EMBL" id="LM993667">
    <property type="protein sequence ID" value="VTZ81084.1"/>
    <property type="molecule type" value="Genomic_DNA"/>
</dbReference>
<evidence type="ECO:0000313" key="2">
    <source>
        <dbReference type="EMBL" id="VTZ81084.1"/>
    </source>
</evidence>
<sequence length="123" mass="13839">MYIMVQCTAQLNNVSTSFETIKNKFIGQTKHIHNLYNTTLPNIKNAFEEFSSFLKDTIDHISSHSKKVDVSNYSGDNKSVSDDTGDGTSSSNGSTTYKKHTPQTSSETSHNHYHQVIWNKLAH</sequence>
<feature type="region of interest" description="Disordered" evidence="1">
    <location>
        <begin position="64"/>
        <end position="113"/>
    </location>
</feature>
<reference evidence="2 3" key="1">
    <citation type="journal article" date="2014" name="BMC Biol.">
        <title>A comprehensive evaluation of rodent malaria parasite genomes and gene expression.</title>
        <authorList>
            <person name="Otto T.D."/>
            <person name="Bohme U."/>
            <person name="Jackson A.P."/>
            <person name="Hunt M."/>
            <person name="Franke-Fayard B."/>
            <person name="Hoeijmakers W.A."/>
            <person name="Religa A.A."/>
            <person name="Robertson L."/>
            <person name="Sanders M."/>
            <person name="Ogun S.A."/>
            <person name="Cunningham D."/>
            <person name="Erhart A."/>
            <person name="Billker O."/>
            <person name="Khan S.M."/>
            <person name="Stunnenberg H.G."/>
            <person name="Langhorne J."/>
            <person name="Holder A.A."/>
            <person name="Waters A.P."/>
            <person name="Newbold C.I."/>
            <person name="Pain A."/>
            <person name="Berriman M."/>
            <person name="Janse C.J."/>
        </authorList>
    </citation>
    <scope>NUCLEOTIDE SEQUENCE [LARGE SCALE GENOMIC DNA]</scope>
    <source>
        <strain evidence="2 3">17X</strain>
    </source>
</reference>
<dbReference type="KEGG" id="pyo:PY17X_1371700"/>
<dbReference type="GeneID" id="3801532"/>
<dbReference type="VEuPathDB" id="PlasmoDB:PY17X_1371700"/>
<evidence type="ECO:0000313" key="3">
    <source>
        <dbReference type="Proteomes" id="UP000072874"/>
    </source>
</evidence>
<protein>
    <submittedName>
        <fullName evidence="2">YIR protein</fullName>
    </submittedName>
</protein>
<dbReference type="OrthoDB" id="373239at2759"/>
<organism evidence="2 3">
    <name type="scientific">Plasmodium yoelii</name>
    <dbReference type="NCBI Taxonomy" id="5861"/>
    <lineage>
        <taxon>Eukaryota</taxon>
        <taxon>Sar</taxon>
        <taxon>Alveolata</taxon>
        <taxon>Apicomplexa</taxon>
        <taxon>Aconoidasida</taxon>
        <taxon>Haemosporida</taxon>
        <taxon>Plasmodiidae</taxon>
        <taxon>Plasmodium</taxon>
        <taxon>Plasmodium (Vinckeia)</taxon>
    </lineage>
</organism>
<dbReference type="AlphaFoldDB" id="A0A4V0KSR4"/>
<dbReference type="VEuPathDB" id="PlasmoDB:PY01255"/>
<evidence type="ECO:0000256" key="1">
    <source>
        <dbReference type="SAM" id="MobiDB-lite"/>
    </source>
</evidence>
<dbReference type="Proteomes" id="UP000072874">
    <property type="component" value="Chromosome 13"/>
</dbReference>
<gene>
    <name evidence="2" type="ORF">PY17X_1371700</name>
</gene>
<accession>A0A4V0KSR4</accession>
<feature type="compositionally biased region" description="Low complexity" evidence="1">
    <location>
        <begin position="86"/>
        <end position="96"/>
    </location>
</feature>
<name>A0A4V0KSR4_PLAYE</name>
<proteinExistence type="predicted"/>
<dbReference type="RefSeq" id="XP_728983.2">
    <property type="nucleotide sequence ID" value="XM_723890.2"/>
</dbReference>